<name>A0ABT4KQ78_9HYPH</name>
<dbReference type="InterPro" id="IPR000847">
    <property type="entry name" value="LysR_HTH_N"/>
</dbReference>
<dbReference type="Gene3D" id="3.40.190.290">
    <property type="match status" value="1"/>
</dbReference>
<comment type="similarity">
    <text evidence="1">Belongs to the LysR transcriptional regulatory family.</text>
</comment>
<dbReference type="EMBL" id="JAPVOI010000006">
    <property type="protein sequence ID" value="MCZ4094121.1"/>
    <property type="molecule type" value="Genomic_DNA"/>
</dbReference>
<evidence type="ECO:0000256" key="2">
    <source>
        <dbReference type="ARBA" id="ARBA00023015"/>
    </source>
</evidence>
<keyword evidence="3" id="KW-0238">DNA-binding</keyword>
<dbReference type="InterPro" id="IPR005119">
    <property type="entry name" value="LysR_subst-bd"/>
</dbReference>
<dbReference type="Proteomes" id="UP001079430">
    <property type="component" value="Unassembled WGS sequence"/>
</dbReference>
<dbReference type="InterPro" id="IPR036388">
    <property type="entry name" value="WH-like_DNA-bd_sf"/>
</dbReference>
<evidence type="ECO:0000256" key="4">
    <source>
        <dbReference type="ARBA" id="ARBA00023163"/>
    </source>
</evidence>
<proteinExistence type="inferred from homology"/>
<dbReference type="SUPFAM" id="SSF53850">
    <property type="entry name" value="Periplasmic binding protein-like II"/>
    <property type="match status" value="1"/>
</dbReference>
<dbReference type="PROSITE" id="PS50931">
    <property type="entry name" value="HTH_LYSR"/>
    <property type="match status" value="1"/>
</dbReference>
<keyword evidence="7" id="KW-1185">Reference proteome</keyword>
<reference evidence="6" key="1">
    <citation type="submission" date="2022-10" db="EMBL/GenBank/DDBJ databases">
        <title>Whole genome sequencing of three plant growth promoting bacteria isolated from Vachellia tortilis subsp. raddiana in Morocco.</title>
        <authorList>
            <person name="Hnini M."/>
            <person name="Zouagui R."/>
            <person name="Zouagui H."/>
            <person name="Chemao Elfihri M.-W."/>
            <person name="Ibrahimi A."/>
            <person name="Sbabou L."/>
            <person name="Aurag J."/>
        </authorList>
    </citation>
    <scope>NUCLEOTIDE SEQUENCE</scope>
    <source>
        <strain evidence="6">LMR678</strain>
    </source>
</reference>
<keyword evidence="4" id="KW-0804">Transcription</keyword>
<evidence type="ECO:0000259" key="5">
    <source>
        <dbReference type="PROSITE" id="PS50931"/>
    </source>
</evidence>
<evidence type="ECO:0000313" key="7">
    <source>
        <dbReference type="Proteomes" id="UP001079430"/>
    </source>
</evidence>
<dbReference type="RefSeq" id="WP_269286088.1">
    <property type="nucleotide sequence ID" value="NZ_JAPVOI010000006.1"/>
</dbReference>
<sequence>MRASLSAIRIFEAAARLGSFKDAAGELGLTSTAVSHRVRGLEGDLGVDLFRRSHRKVELTQAGAELLEAARAAVSLLDNAIDRISSETRSVTLTTTPAFAALWLAPRISEFQAQFPNLSLRTEASHTSIDLERTRGIDAAVRYSLSTSSEGQLLVRERFKAFASPGTFARQAETRSVAVLSYRWRSRGLEKLALDAWETALGQHGSLKVISYDDEHHAALAAVSGRGIVVLSDVLAQHLVSSALLEDVLPDASIPGHCYRILVPNRTQADRDTQQVVEWLHDEMRSLRT</sequence>
<comment type="caution">
    <text evidence="6">The sequence shown here is derived from an EMBL/GenBank/DDBJ whole genome shotgun (WGS) entry which is preliminary data.</text>
</comment>
<evidence type="ECO:0000256" key="1">
    <source>
        <dbReference type="ARBA" id="ARBA00009437"/>
    </source>
</evidence>
<protein>
    <submittedName>
        <fullName evidence="6">LysR family transcriptional regulator</fullName>
    </submittedName>
</protein>
<gene>
    <name evidence="6" type="ORF">O3W52_30865</name>
</gene>
<dbReference type="InterPro" id="IPR058163">
    <property type="entry name" value="LysR-type_TF_proteobact-type"/>
</dbReference>
<dbReference type="Gene3D" id="1.10.10.10">
    <property type="entry name" value="Winged helix-like DNA-binding domain superfamily/Winged helix DNA-binding domain"/>
    <property type="match status" value="1"/>
</dbReference>
<evidence type="ECO:0000313" key="6">
    <source>
        <dbReference type="EMBL" id="MCZ4094121.1"/>
    </source>
</evidence>
<evidence type="ECO:0000256" key="3">
    <source>
        <dbReference type="ARBA" id="ARBA00023125"/>
    </source>
</evidence>
<dbReference type="PANTHER" id="PTHR30537">
    <property type="entry name" value="HTH-TYPE TRANSCRIPTIONAL REGULATOR"/>
    <property type="match status" value="1"/>
</dbReference>
<dbReference type="Pfam" id="PF00126">
    <property type="entry name" value="HTH_1"/>
    <property type="match status" value="1"/>
</dbReference>
<organism evidence="6 7">
    <name type="scientific">Sinorhizobium psoraleae</name>
    <dbReference type="NCBI Taxonomy" id="520838"/>
    <lineage>
        <taxon>Bacteria</taxon>
        <taxon>Pseudomonadati</taxon>
        <taxon>Pseudomonadota</taxon>
        <taxon>Alphaproteobacteria</taxon>
        <taxon>Hyphomicrobiales</taxon>
        <taxon>Rhizobiaceae</taxon>
        <taxon>Sinorhizobium/Ensifer group</taxon>
        <taxon>Sinorhizobium</taxon>
    </lineage>
</organism>
<feature type="domain" description="HTH lysR-type" evidence="5">
    <location>
        <begin position="1"/>
        <end position="60"/>
    </location>
</feature>
<accession>A0ABT4KQ78</accession>
<dbReference type="Pfam" id="PF03466">
    <property type="entry name" value="LysR_substrate"/>
    <property type="match status" value="1"/>
</dbReference>
<keyword evidence="2" id="KW-0805">Transcription regulation</keyword>
<dbReference type="SUPFAM" id="SSF46785">
    <property type="entry name" value="Winged helix' DNA-binding domain"/>
    <property type="match status" value="1"/>
</dbReference>
<dbReference type="InterPro" id="IPR036390">
    <property type="entry name" value="WH_DNA-bd_sf"/>
</dbReference>
<dbReference type="PANTHER" id="PTHR30537:SF26">
    <property type="entry name" value="GLYCINE CLEAVAGE SYSTEM TRANSCRIPTIONAL ACTIVATOR"/>
    <property type="match status" value="1"/>
</dbReference>